<accession>A0A1Q9R5J9</accession>
<evidence type="ECO:0000256" key="1">
    <source>
        <dbReference type="SAM" id="Phobius"/>
    </source>
</evidence>
<evidence type="ECO:0000313" key="3">
    <source>
        <dbReference type="Proteomes" id="UP000186736"/>
    </source>
</evidence>
<sequence length="169" mass="18607">MQLKKWFSVVPVVIGVMITLALLLVQTRVFDVIAWDYNVCHLVFGFTSPFFLSYLGIPAGKVEVLPLREVITRIAEVPLINWPLQSLLAISRGVKRDFIEGLPWTPLMGVALTLCLSIGNEMIVDPATNGIPFTSAYSNFVADVLGMVLFLCVAQPFVRRAKQAASALV</sequence>
<keyword evidence="1" id="KW-0812">Transmembrane</keyword>
<feature type="transmembrane region" description="Helical" evidence="1">
    <location>
        <begin position="140"/>
        <end position="158"/>
    </location>
</feature>
<gene>
    <name evidence="2" type="ORF">PSEMO_24360</name>
</gene>
<protein>
    <submittedName>
        <fullName evidence="2">Uncharacterized protein</fullName>
    </submittedName>
</protein>
<feature type="transmembrane region" description="Helical" evidence="1">
    <location>
        <begin position="102"/>
        <end position="120"/>
    </location>
</feature>
<organism evidence="2 3">
    <name type="scientific">Pseudomonas putida</name>
    <name type="common">Arthrobacter siderocapsulatus</name>
    <dbReference type="NCBI Taxonomy" id="303"/>
    <lineage>
        <taxon>Bacteria</taxon>
        <taxon>Pseudomonadati</taxon>
        <taxon>Pseudomonadota</taxon>
        <taxon>Gammaproteobacteria</taxon>
        <taxon>Pseudomonadales</taxon>
        <taxon>Pseudomonadaceae</taxon>
        <taxon>Pseudomonas</taxon>
    </lineage>
</organism>
<dbReference type="EMBL" id="MKZO01000020">
    <property type="protein sequence ID" value="OLS62673.1"/>
    <property type="molecule type" value="Genomic_DNA"/>
</dbReference>
<reference evidence="2 3" key="1">
    <citation type="submission" date="2016-10" db="EMBL/GenBank/DDBJ databases">
        <title>Genome Sequence of Pseudomonas putida GM4FR.</title>
        <authorList>
            <person name="Poehlein A."/>
            <person name="Wemheuer F."/>
            <person name="Hollensteiner J."/>
            <person name="Wemheuer B."/>
        </authorList>
    </citation>
    <scope>NUCLEOTIDE SEQUENCE [LARGE SCALE GENOMIC DNA]</scope>
    <source>
        <strain evidence="2 3">GM4FR</strain>
    </source>
</reference>
<dbReference type="AlphaFoldDB" id="A0A1Q9R5J9"/>
<dbReference type="OrthoDB" id="6901261at2"/>
<dbReference type="RefSeq" id="WP_075803356.1">
    <property type="nucleotide sequence ID" value="NZ_MKZO01000020.1"/>
</dbReference>
<proteinExistence type="predicted"/>
<keyword evidence="1" id="KW-0472">Membrane</keyword>
<feature type="transmembrane region" description="Helical" evidence="1">
    <location>
        <begin position="6"/>
        <end position="25"/>
    </location>
</feature>
<evidence type="ECO:0000313" key="2">
    <source>
        <dbReference type="EMBL" id="OLS62673.1"/>
    </source>
</evidence>
<dbReference type="Proteomes" id="UP000186736">
    <property type="component" value="Unassembled WGS sequence"/>
</dbReference>
<feature type="transmembrane region" description="Helical" evidence="1">
    <location>
        <begin position="37"/>
        <end position="58"/>
    </location>
</feature>
<name>A0A1Q9R5J9_PSEPU</name>
<comment type="caution">
    <text evidence="2">The sequence shown here is derived from an EMBL/GenBank/DDBJ whole genome shotgun (WGS) entry which is preliminary data.</text>
</comment>
<keyword evidence="1" id="KW-1133">Transmembrane helix</keyword>